<comment type="caution">
    <text evidence="2">The sequence shown here is derived from an EMBL/GenBank/DDBJ whole genome shotgun (WGS) entry which is preliminary data.</text>
</comment>
<keyword evidence="1" id="KW-0472">Membrane</keyword>
<evidence type="ECO:0000313" key="2">
    <source>
        <dbReference type="EMBL" id="KKO46973.1"/>
    </source>
</evidence>
<dbReference type="RefSeq" id="WP_046556221.1">
    <property type="nucleotide sequence ID" value="NZ_LAHO01000002.1"/>
</dbReference>
<dbReference type="PROSITE" id="PS00409">
    <property type="entry name" value="PROKAR_NTER_METHYL"/>
    <property type="match status" value="1"/>
</dbReference>
<evidence type="ECO:0000256" key="1">
    <source>
        <dbReference type="SAM" id="Phobius"/>
    </source>
</evidence>
<dbReference type="Pfam" id="PF07963">
    <property type="entry name" value="N_methyl"/>
    <property type="match status" value="1"/>
</dbReference>
<keyword evidence="1" id="KW-1133">Transmembrane helix</keyword>
<evidence type="ECO:0008006" key="4">
    <source>
        <dbReference type="Google" id="ProtNLM"/>
    </source>
</evidence>
<protein>
    <recommendedName>
        <fullName evidence="4">Prepilin-type N-terminal cleavage/methylation domain-containing protein</fullName>
    </recommendedName>
</protein>
<name>A0A0M2VCX8_9GAMM</name>
<keyword evidence="1" id="KW-0812">Transmembrane</keyword>
<dbReference type="EMBL" id="LAHO01000002">
    <property type="protein sequence ID" value="KKO46973.1"/>
    <property type="molecule type" value="Genomic_DNA"/>
</dbReference>
<dbReference type="NCBIfam" id="TIGR02532">
    <property type="entry name" value="IV_pilin_GFxxxE"/>
    <property type="match status" value="1"/>
</dbReference>
<dbReference type="AlphaFoldDB" id="A0A0M2VCX8"/>
<proteinExistence type="predicted"/>
<dbReference type="InterPro" id="IPR012902">
    <property type="entry name" value="N_methyl_site"/>
</dbReference>
<feature type="transmembrane region" description="Helical" evidence="1">
    <location>
        <begin position="12"/>
        <end position="33"/>
    </location>
</feature>
<reference evidence="2 3" key="1">
    <citation type="submission" date="2015-03" db="EMBL/GenBank/DDBJ databases">
        <title>Draft genome sequences of two protease-producing strains of Arsukibacterium isolated from two cold and alkaline environments.</title>
        <authorList>
            <person name="Lylloff J.E."/>
            <person name="Skov L.B."/>
            <person name="Jepsen M."/>
            <person name="Hallin P.F."/>
            <person name="Sorensen S.J."/>
            <person name="Stougaard P."/>
            <person name="Glaring M.A."/>
        </authorList>
    </citation>
    <scope>NUCLEOTIDE SEQUENCE [LARGE SCALE GENOMIC DNA]</scope>
    <source>
        <strain evidence="2 3">GCM72</strain>
    </source>
</reference>
<dbReference type="STRING" id="336831.WG68_03300"/>
<sequence>MNIKANARGFTLIEVLIAAMILFTVVATVSQVYQAAATSSIKASRSVELSGLVPLLADTIQFNLQQADTAQTVTQQGIINDYQFSWTATVTNKAPPPPRYEFESERFVTQDDKFYLWQVQLELLKGDYQQQYEFTALSWQGL</sequence>
<gene>
    <name evidence="2" type="ORF">WG68_03300</name>
</gene>
<dbReference type="Proteomes" id="UP000034228">
    <property type="component" value="Unassembled WGS sequence"/>
</dbReference>
<evidence type="ECO:0000313" key="3">
    <source>
        <dbReference type="Proteomes" id="UP000034228"/>
    </source>
</evidence>
<organism evidence="2 3">
    <name type="scientific">Arsukibacterium ikkense</name>
    <dbReference type="NCBI Taxonomy" id="336831"/>
    <lineage>
        <taxon>Bacteria</taxon>
        <taxon>Pseudomonadati</taxon>
        <taxon>Pseudomonadota</taxon>
        <taxon>Gammaproteobacteria</taxon>
        <taxon>Chromatiales</taxon>
        <taxon>Chromatiaceae</taxon>
        <taxon>Arsukibacterium</taxon>
    </lineage>
</organism>
<keyword evidence="3" id="KW-1185">Reference proteome</keyword>
<accession>A0A0M2VCX8</accession>